<evidence type="ECO:0000259" key="10">
    <source>
        <dbReference type="Pfam" id="PF00675"/>
    </source>
</evidence>
<organism evidence="12 13">
    <name type="scientific">Gemmatimonas groenlandica</name>
    <dbReference type="NCBI Taxonomy" id="2732249"/>
    <lineage>
        <taxon>Bacteria</taxon>
        <taxon>Pseudomonadati</taxon>
        <taxon>Gemmatimonadota</taxon>
        <taxon>Gemmatimonadia</taxon>
        <taxon>Gemmatimonadales</taxon>
        <taxon>Gemmatimonadaceae</taxon>
        <taxon>Gemmatimonas</taxon>
    </lineage>
</organism>
<evidence type="ECO:0000313" key="13">
    <source>
        <dbReference type="Proteomes" id="UP000500938"/>
    </source>
</evidence>
<dbReference type="EMBL" id="CP053085">
    <property type="protein sequence ID" value="QJR36041.1"/>
    <property type="molecule type" value="Genomic_DNA"/>
</dbReference>
<accession>A0A6M4IV36</accession>
<dbReference type="GO" id="GO:0004222">
    <property type="term" value="F:metalloendopeptidase activity"/>
    <property type="evidence" value="ECO:0007669"/>
    <property type="project" value="InterPro"/>
</dbReference>
<dbReference type="InterPro" id="IPR050626">
    <property type="entry name" value="Peptidase_M16"/>
</dbReference>
<feature type="domain" description="Peptidase M16 C-terminal" evidence="11">
    <location>
        <begin position="705"/>
        <end position="883"/>
    </location>
</feature>
<evidence type="ECO:0000259" key="11">
    <source>
        <dbReference type="Pfam" id="PF05193"/>
    </source>
</evidence>
<comment type="similarity">
    <text evidence="2 8">Belongs to the peptidase M16 family.</text>
</comment>
<evidence type="ECO:0000256" key="1">
    <source>
        <dbReference type="ARBA" id="ARBA00001947"/>
    </source>
</evidence>
<comment type="cofactor">
    <cofactor evidence="1">
        <name>Zn(2+)</name>
        <dbReference type="ChEBI" id="CHEBI:29105"/>
    </cofactor>
</comment>
<dbReference type="RefSeq" id="WP_171225474.1">
    <property type="nucleotide sequence ID" value="NZ_CP053085.1"/>
</dbReference>
<proteinExistence type="inferred from homology"/>
<evidence type="ECO:0000256" key="7">
    <source>
        <dbReference type="ARBA" id="ARBA00023049"/>
    </source>
</evidence>
<feature type="signal peptide" evidence="9">
    <location>
        <begin position="1"/>
        <end position="23"/>
    </location>
</feature>
<protein>
    <submittedName>
        <fullName evidence="12">Insulinase family protein</fullName>
    </submittedName>
</protein>
<keyword evidence="6" id="KW-0862">Zinc</keyword>
<keyword evidence="5" id="KW-0378">Hydrolase</keyword>
<feature type="domain" description="Peptidase M16 N-terminal" evidence="10">
    <location>
        <begin position="70"/>
        <end position="187"/>
    </location>
</feature>
<dbReference type="KEGG" id="ggr:HKW67_11235"/>
<dbReference type="PANTHER" id="PTHR43690:SF34">
    <property type="entry name" value="ZINC PROTEASE PQQL-LIKE"/>
    <property type="match status" value="1"/>
</dbReference>
<dbReference type="InterPro" id="IPR011249">
    <property type="entry name" value="Metalloenz_LuxS/M16"/>
</dbReference>
<evidence type="ECO:0000256" key="9">
    <source>
        <dbReference type="SAM" id="SignalP"/>
    </source>
</evidence>
<evidence type="ECO:0000256" key="8">
    <source>
        <dbReference type="RuleBase" id="RU004447"/>
    </source>
</evidence>
<reference evidence="12 13" key="1">
    <citation type="submission" date="2020-05" db="EMBL/GenBank/DDBJ databases">
        <title>Complete genome sequence of Gemmatimonas greenlandica TET16.</title>
        <authorList>
            <person name="Zeng Y."/>
        </authorList>
    </citation>
    <scope>NUCLEOTIDE SEQUENCE [LARGE SCALE GENOMIC DNA]</scope>
    <source>
        <strain evidence="12 13">TET16</strain>
    </source>
</reference>
<evidence type="ECO:0000256" key="4">
    <source>
        <dbReference type="ARBA" id="ARBA00022723"/>
    </source>
</evidence>
<keyword evidence="9" id="KW-0732">Signal</keyword>
<dbReference type="Gene3D" id="3.30.830.10">
    <property type="entry name" value="Metalloenzyme, LuxS/M16 peptidase-like"/>
    <property type="match status" value="4"/>
</dbReference>
<keyword evidence="4" id="KW-0479">Metal-binding</keyword>
<evidence type="ECO:0000256" key="6">
    <source>
        <dbReference type="ARBA" id="ARBA00022833"/>
    </source>
</evidence>
<dbReference type="GO" id="GO:0006508">
    <property type="term" value="P:proteolysis"/>
    <property type="evidence" value="ECO:0007669"/>
    <property type="project" value="UniProtKB-KW"/>
</dbReference>
<gene>
    <name evidence="12" type="ORF">HKW67_11235</name>
</gene>
<dbReference type="PROSITE" id="PS00143">
    <property type="entry name" value="INSULINASE"/>
    <property type="match status" value="1"/>
</dbReference>
<dbReference type="AlphaFoldDB" id="A0A6M4IV36"/>
<dbReference type="InterPro" id="IPR007863">
    <property type="entry name" value="Peptidase_M16_C"/>
</dbReference>
<evidence type="ECO:0000256" key="2">
    <source>
        <dbReference type="ARBA" id="ARBA00007261"/>
    </source>
</evidence>
<dbReference type="Proteomes" id="UP000500938">
    <property type="component" value="Chromosome"/>
</dbReference>
<keyword evidence="7" id="KW-0482">Metalloprotease</keyword>
<evidence type="ECO:0000256" key="5">
    <source>
        <dbReference type="ARBA" id="ARBA00022801"/>
    </source>
</evidence>
<evidence type="ECO:0000313" key="12">
    <source>
        <dbReference type="EMBL" id="QJR36041.1"/>
    </source>
</evidence>
<dbReference type="SUPFAM" id="SSF63411">
    <property type="entry name" value="LuxS/MPP-like metallohydrolase"/>
    <property type="match status" value="4"/>
</dbReference>
<evidence type="ECO:0000256" key="3">
    <source>
        <dbReference type="ARBA" id="ARBA00022670"/>
    </source>
</evidence>
<dbReference type="Pfam" id="PF00675">
    <property type="entry name" value="Peptidase_M16"/>
    <property type="match status" value="1"/>
</dbReference>
<keyword evidence="3" id="KW-0645">Protease</keyword>
<sequence>MSFFRNLSVAALVAITTATTAGAQSTATKPATKPAAKAPVDSFALSSALPVDASVKIGTLPNGIRYYIRRNAKPEQRAELRLVVNAGSILEDEDQRGLAHFIEHMAFNGTKSFAKNDIVKYLESIGVRFGADLNAFTSFDETVYILPVPTDSAGILEKSFRFLGDVATGILFDSTEVVAERGVVLSEWRNGLGAGERLRDKQFPVIFRGSRYAERLPIGKPDILEKANPAPLKRFWRDWYRPDLMAVVAVGDADPKKLEALIRSTFGGIAPRKGARARTIAAVPTHDSTLISIATDKELSGSSVGVLWKSKGRTTRTVGDLRQDLLERLYNQMLNQRFSELALKPETPFVGAGAGGGSFVRSSEYYSLDARAKEGQLMESLQALLTEAERVRRHGFLAAELDRAKTNTLRGYERAYQERDKTPSGAFVDEYINNFLQGEAIPGIAFEYAAMQKLLPTVTVAEVNALGAGRVGEANRVVTVSLPEKDGLKVPSDADIRAVFGKVNAATIAPWVETVTAGALVARAPAVGRVVSEKRTEALNLTEWTLSNGIKVFVKPTDFTADQIVMTGWSPGGASLVADKDVFKTSLATTVIERGGVGDYSIIDLNKKLTGKVASASAVISDLSEGVSGRASPKDLETMMQLTWLRLTSPRADTSAFKALLQQFDQVLKNKDANPAAVFSDTVQMTLAGGHPRVRPLSAEMLKELNLDEMMAIYRDRFADLGDFTFLFVGNVDLAVLKPLVEQWLAPLPAAGRKETFKDVGPKLFSGQIDKTVRKGIAPQSQTAILMAGAAPWSREDSYLLSSVGEVLEMRLLDRLRESLGGTYSVSVSAQFSRNPRQEWQLVIGYGSAPDKAESMFAAVKQELDSLRRVPPSAAEVERVREQQRRELELARKQNGYWLSTIRARLENGDDLGTIGNEDPMIASLTAEKLAAAAKKYLTEANRARFVLLPESK</sequence>
<name>A0A6M4IV36_9BACT</name>
<dbReference type="PANTHER" id="PTHR43690">
    <property type="entry name" value="NARDILYSIN"/>
    <property type="match status" value="1"/>
</dbReference>
<dbReference type="GO" id="GO:0046872">
    <property type="term" value="F:metal ion binding"/>
    <property type="evidence" value="ECO:0007669"/>
    <property type="project" value="UniProtKB-KW"/>
</dbReference>
<feature type="chain" id="PRO_5026765685" evidence="9">
    <location>
        <begin position="24"/>
        <end position="953"/>
    </location>
</feature>
<feature type="domain" description="Peptidase M16 C-terminal" evidence="11">
    <location>
        <begin position="231"/>
        <end position="407"/>
    </location>
</feature>
<keyword evidence="13" id="KW-1185">Reference proteome</keyword>
<dbReference type="InterPro" id="IPR011765">
    <property type="entry name" value="Pept_M16_N"/>
</dbReference>
<dbReference type="InterPro" id="IPR001431">
    <property type="entry name" value="Pept_M16_Zn_BS"/>
</dbReference>
<dbReference type="Pfam" id="PF05193">
    <property type="entry name" value="Peptidase_M16_C"/>
    <property type="match status" value="2"/>
</dbReference>